<dbReference type="Gramene" id="Kaladp0008s0126.1.v1.1">
    <property type="protein sequence ID" value="Kaladp0008s0126.1.v1.1.CDS.1"/>
    <property type="gene ID" value="Kaladp0008s0126.v1.1"/>
</dbReference>
<keyword evidence="5" id="KW-1185">Reference proteome</keyword>
<evidence type="ECO:0000256" key="2">
    <source>
        <dbReference type="ARBA" id="ARBA00022737"/>
    </source>
</evidence>
<dbReference type="InterPro" id="IPR051114">
    <property type="entry name" value="Mito_RNA_Proc_CCM1"/>
</dbReference>
<keyword evidence="2" id="KW-0677">Repeat</keyword>
<feature type="repeat" description="PPR" evidence="3">
    <location>
        <begin position="204"/>
        <end position="238"/>
    </location>
</feature>
<dbReference type="GO" id="GO:0006396">
    <property type="term" value="P:RNA processing"/>
    <property type="evidence" value="ECO:0007669"/>
    <property type="project" value="TreeGrafter"/>
</dbReference>
<sequence>MSSLFARHLRRLSTTVSGDTAAAISSSISASRALAKLRTEHDPDKVLKIYSSVSDHDSSLLSRRYAQDLTVKRLAVSQRFSDVETLIESRKSDPKIKEEAFLSTLIRSYGVAGMFDHALKTYDQINELGACRSSISFNALLAACNQCKLFERVPLLFDEMPVKYSVVPDKVSYGILVKAYCEMELPEKAMEVVKTMEEKRIEVTAVTLTTILNVLYKKGMADEAKGIWDEMVKKGCELDVAAYNVRAMHAHPGKPEDVKALIEEMIDAGLKPDTISYNYLMTSYCKNGMMDEAYEVYRGMEKKGCRPNPTTYRTLISYLCKNESFEKGYKVFKQSVKYHKIPDFETLQHLVQGLVKRNKTKDAKGLIRTVKKVFPATLNDWKKIEEELGLVSSPDSSKTSAIA</sequence>
<dbReference type="GO" id="GO:0005739">
    <property type="term" value="C:mitochondrion"/>
    <property type="evidence" value="ECO:0007669"/>
    <property type="project" value="TreeGrafter"/>
</dbReference>
<evidence type="ECO:0000256" key="3">
    <source>
        <dbReference type="PROSITE-ProRule" id="PRU00708"/>
    </source>
</evidence>
<dbReference type="PROSITE" id="PS51375">
    <property type="entry name" value="PPR"/>
    <property type="match status" value="4"/>
</dbReference>
<feature type="repeat" description="PPR" evidence="3">
    <location>
        <begin position="308"/>
        <end position="342"/>
    </location>
</feature>
<reference evidence="4" key="1">
    <citation type="submission" date="2021-01" db="UniProtKB">
        <authorList>
            <consortium name="EnsemblPlants"/>
        </authorList>
    </citation>
    <scope>IDENTIFICATION</scope>
</reference>
<accession>A0A7N0RBK1</accession>
<feature type="repeat" description="PPR" evidence="3">
    <location>
        <begin position="273"/>
        <end position="307"/>
    </location>
</feature>
<dbReference type="PANTHER" id="PTHR47934">
    <property type="entry name" value="PENTATRICOPEPTIDE REPEAT-CONTAINING PROTEIN PET309, MITOCHONDRIAL"/>
    <property type="match status" value="1"/>
</dbReference>
<evidence type="ECO:0008006" key="6">
    <source>
        <dbReference type="Google" id="ProtNLM"/>
    </source>
</evidence>
<protein>
    <recommendedName>
        <fullName evidence="6">Pentatricopeptide repeat-containing protein</fullName>
    </recommendedName>
</protein>
<dbReference type="Pfam" id="PF13041">
    <property type="entry name" value="PPR_2"/>
    <property type="match status" value="2"/>
</dbReference>
<dbReference type="PANTHER" id="PTHR47934:SF19">
    <property type="entry name" value="PENTATRICOPEPTIDE REPEAT-CONTAINING PROTEIN MITOCHONDRIAL"/>
    <property type="match status" value="1"/>
</dbReference>
<dbReference type="Pfam" id="PF12854">
    <property type="entry name" value="PPR_1"/>
    <property type="match status" value="1"/>
</dbReference>
<organism evidence="4 5">
    <name type="scientific">Kalanchoe fedtschenkoi</name>
    <name type="common">Lavender scallops</name>
    <name type="synonym">South American air plant</name>
    <dbReference type="NCBI Taxonomy" id="63787"/>
    <lineage>
        <taxon>Eukaryota</taxon>
        <taxon>Viridiplantae</taxon>
        <taxon>Streptophyta</taxon>
        <taxon>Embryophyta</taxon>
        <taxon>Tracheophyta</taxon>
        <taxon>Spermatophyta</taxon>
        <taxon>Magnoliopsida</taxon>
        <taxon>eudicotyledons</taxon>
        <taxon>Gunneridae</taxon>
        <taxon>Pentapetalae</taxon>
        <taxon>Saxifragales</taxon>
        <taxon>Crassulaceae</taxon>
        <taxon>Kalanchoe</taxon>
    </lineage>
</organism>
<dbReference type="Proteomes" id="UP000594263">
    <property type="component" value="Unplaced"/>
</dbReference>
<evidence type="ECO:0000313" key="5">
    <source>
        <dbReference type="Proteomes" id="UP000594263"/>
    </source>
</evidence>
<dbReference type="AlphaFoldDB" id="A0A7N0RBK1"/>
<dbReference type="GO" id="GO:0007005">
    <property type="term" value="P:mitochondrion organization"/>
    <property type="evidence" value="ECO:0007669"/>
    <property type="project" value="TreeGrafter"/>
</dbReference>
<comment type="similarity">
    <text evidence="1">Belongs to the PPR family. P subfamily.</text>
</comment>
<dbReference type="InterPro" id="IPR002885">
    <property type="entry name" value="PPR_rpt"/>
</dbReference>
<dbReference type="NCBIfam" id="TIGR00756">
    <property type="entry name" value="PPR"/>
    <property type="match status" value="5"/>
</dbReference>
<dbReference type="Pfam" id="PF01535">
    <property type="entry name" value="PPR"/>
    <property type="match status" value="2"/>
</dbReference>
<feature type="repeat" description="PPR" evidence="3">
    <location>
        <begin position="169"/>
        <end position="203"/>
    </location>
</feature>
<dbReference type="InterPro" id="IPR011990">
    <property type="entry name" value="TPR-like_helical_dom_sf"/>
</dbReference>
<proteinExistence type="inferred from homology"/>
<name>A0A7N0RBK1_KALFE</name>
<evidence type="ECO:0000313" key="4">
    <source>
        <dbReference type="EnsemblPlants" id="Kaladp0008s0126.1.v1.1.CDS.1"/>
    </source>
</evidence>
<dbReference type="Gene3D" id="1.25.40.10">
    <property type="entry name" value="Tetratricopeptide repeat domain"/>
    <property type="match status" value="2"/>
</dbReference>
<dbReference type="EnsemblPlants" id="Kaladp0008s0126.1.v1.1">
    <property type="protein sequence ID" value="Kaladp0008s0126.1.v1.1.CDS.1"/>
    <property type="gene ID" value="Kaladp0008s0126.v1.1"/>
</dbReference>
<dbReference type="GO" id="GO:0003729">
    <property type="term" value="F:mRNA binding"/>
    <property type="evidence" value="ECO:0007669"/>
    <property type="project" value="TreeGrafter"/>
</dbReference>
<evidence type="ECO:0000256" key="1">
    <source>
        <dbReference type="ARBA" id="ARBA00007626"/>
    </source>
</evidence>
<dbReference type="OMA" id="NAAYNVR"/>